<protein>
    <submittedName>
        <fullName evidence="2">Uncharacterized protein</fullName>
    </submittedName>
</protein>
<evidence type="ECO:0000256" key="1">
    <source>
        <dbReference type="SAM" id="SignalP"/>
    </source>
</evidence>
<dbReference type="OrthoDB" id="7739195at2"/>
<reference evidence="2 3" key="1">
    <citation type="submission" date="2018-03" db="EMBL/GenBank/DDBJ databases">
        <title>Genomic Encyclopedia of Archaeal and Bacterial Type Strains, Phase II (KMG-II): from individual species to whole genera.</title>
        <authorList>
            <person name="Goeker M."/>
        </authorList>
    </citation>
    <scope>NUCLEOTIDE SEQUENCE [LARGE SCALE GENOMIC DNA]</scope>
    <source>
        <strain evidence="2 3">DSM 25328</strain>
    </source>
</reference>
<keyword evidence="1" id="KW-0732">Signal</keyword>
<sequence>MKRPALKCVMVTWLLLGGMLPAAAEDRASTPETDANALLTFLGGDGCVIGPHSAGAARAAGFDGDALTALGARLLVDGSAEKQGDWTVLGPEVCTIRFPDVTSELTLNSSEVQDTLRLNLYVPSLDDIQWLNETADTLRTLGVSLRHFEEQGITAQELRAVGVDPDALAEYMERPRCLLGGASEIASELQQTRGWSQDRSFRAAVALIASGLKQGELTFFSDDILVTPPGYVLTAPACWTPEEQAAITSSHAMLEQHFGTFVRARGAETSCDTFDASDALMGREAHLLWKELAGEAPENAWIGIEVISGALGAGWFEGASIADRGTPRPPLCRL</sequence>
<organism evidence="2 3">
    <name type="scientific">Tritonibacter scottomollicae</name>
    <name type="common">Epibacterium scottomollicae</name>
    <dbReference type="NCBI Taxonomy" id="483013"/>
    <lineage>
        <taxon>Bacteria</taxon>
        <taxon>Pseudomonadati</taxon>
        <taxon>Pseudomonadota</taxon>
        <taxon>Alphaproteobacteria</taxon>
        <taxon>Rhodobacterales</taxon>
        <taxon>Paracoccaceae</taxon>
        <taxon>Tritonibacter</taxon>
    </lineage>
</organism>
<proteinExistence type="predicted"/>
<dbReference type="Proteomes" id="UP000237718">
    <property type="component" value="Unassembled WGS sequence"/>
</dbReference>
<feature type="chain" id="PRO_5015631536" evidence="1">
    <location>
        <begin position="25"/>
        <end position="334"/>
    </location>
</feature>
<dbReference type="RefSeq" id="WP_133166729.1">
    <property type="nucleotide sequence ID" value="NZ_PVUF01000010.1"/>
</dbReference>
<gene>
    <name evidence="2" type="ORF">CLV89_11055</name>
</gene>
<name>A0A2T1ACT3_TRISK</name>
<feature type="signal peptide" evidence="1">
    <location>
        <begin position="1"/>
        <end position="24"/>
    </location>
</feature>
<dbReference type="AlphaFoldDB" id="A0A2T1ACT3"/>
<accession>A0A2T1ACT3</accession>
<dbReference type="EMBL" id="PVUF01000010">
    <property type="protein sequence ID" value="PRZ46384.1"/>
    <property type="molecule type" value="Genomic_DNA"/>
</dbReference>
<comment type="caution">
    <text evidence="2">The sequence shown here is derived from an EMBL/GenBank/DDBJ whole genome shotgun (WGS) entry which is preliminary data.</text>
</comment>
<evidence type="ECO:0000313" key="2">
    <source>
        <dbReference type="EMBL" id="PRZ46384.1"/>
    </source>
</evidence>
<evidence type="ECO:0000313" key="3">
    <source>
        <dbReference type="Proteomes" id="UP000237718"/>
    </source>
</evidence>